<evidence type="ECO:0000313" key="4">
    <source>
        <dbReference type="Proteomes" id="UP000011096"/>
    </source>
</evidence>
<evidence type="ECO:0000259" key="1">
    <source>
        <dbReference type="Pfam" id="PF03446"/>
    </source>
</evidence>
<proteinExistence type="predicted"/>
<dbReference type="InterPro" id="IPR002204">
    <property type="entry name" value="3-OH-isobutyrate_DH-rel_CS"/>
</dbReference>
<dbReference type="AlphaFoldDB" id="A0A7J6J9H7"/>
<reference evidence="3 4" key="2">
    <citation type="submission" date="2020-04" db="EMBL/GenBank/DDBJ databases">
        <title>Genome sequencing and assembly of multiple isolates from the Colletotrichum gloeosporioides species complex.</title>
        <authorList>
            <person name="Gan P."/>
            <person name="Shirasu K."/>
        </authorList>
    </citation>
    <scope>NUCLEOTIDE SEQUENCE [LARGE SCALE GENOMIC DNA]</scope>
    <source>
        <strain evidence="3 4">Nara gc5</strain>
    </source>
</reference>
<feature type="domain" description="3-hydroxyisobutyrate dehydrogenase-like NAD-binding" evidence="2">
    <location>
        <begin position="176"/>
        <end position="297"/>
    </location>
</feature>
<dbReference type="Pfam" id="PF14833">
    <property type="entry name" value="NAD_binding_11"/>
    <property type="match status" value="2"/>
</dbReference>
<dbReference type="InterPro" id="IPR029154">
    <property type="entry name" value="HIBADH-like_NADP-bd"/>
</dbReference>
<reference evidence="3 4" key="1">
    <citation type="submission" date="2012-08" db="EMBL/GenBank/DDBJ databases">
        <authorList>
            <person name="Gan P.H.P."/>
            <person name="Ikeda K."/>
            <person name="Irieda H."/>
            <person name="Narusaka M."/>
            <person name="O'Connell R.J."/>
            <person name="Narusaka Y."/>
            <person name="Takano Y."/>
            <person name="Kubo Y."/>
            <person name="Shirasu K."/>
        </authorList>
    </citation>
    <scope>NUCLEOTIDE SEQUENCE [LARGE SCALE GENOMIC DNA]</scope>
    <source>
        <strain evidence="3 4">Nara gc5</strain>
    </source>
</reference>
<dbReference type="PROSITE" id="PS00895">
    <property type="entry name" value="3_HYDROXYISOBUT_DH"/>
    <property type="match status" value="1"/>
</dbReference>
<dbReference type="GO" id="GO:0051287">
    <property type="term" value="F:NAD binding"/>
    <property type="evidence" value="ECO:0007669"/>
    <property type="project" value="InterPro"/>
</dbReference>
<accession>A0A7J6J9H7</accession>
<dbReference type="RefSeq" id="XP_031893182.1">
    <property type="nucleotide sequence ID" value="XM_032032014.1"/>
</dbReference>
<evidence type="ECO:0000259" key="2">
    <source>
        <dbReference type="Pfam" id="PF14833"/>
    </source>
</evidence>
<dbReference type="GeneID" id="43616066"/>
<dbReference type="PANTHER" id="PTHR43060:SF17">
    <property type="entry name" value="L-THREONATE DEHYDROGENASE"/>
    <property type="match status" value="1"/>
</dbReference>
<comment type="caution">
    <text evidence="3">The sequence shown here is derived from an EMBL/GenBank/DDBJ whole genome shotgun (WGS) entry which is preliminary data.</text>
</comment>
<evidence type="ECO:0000313" key="3">
    <source>
        <dbReference type="EMBL" id="KAF4486572.1"/>
    </source>
</evidence>
<dbReference type="SUPFAM" id="SSF48179">
    <property type="entry name" value="6-phosphogluconate dehydrogenase C-terminal domain-like"/>
    <property type="match status" value="2"/>
</dbReference>
<feature type="domain" description="3-hydroxyisobutyrate dehydrogenase-like NAD-binding" evidence="2">
    <location>
        <begin position="318"/>
        <end position="436"/>
    </location>
</feature>
<dbReference type="Pfam" id="PF03446">
    <property type="entry name" value="NAD_binding_2"/>
    <property type="match status" value="1"/>
</dbReference>
<dbReference type="Gene3D" id="1.10.1040.10">
    <property type="entry name" value="N-(1-d-carboxylethyl)-l-norvaline Dehydrogenase, domain 2"/>
    <property type="match status" value="2"/>
</dbReference>
<dbReference type="Proteomes" id="UP000011096">
    <property type="component" value="Unassembled WGS sequence"/>
</dbReference>
<dbReference type="InParanoid" id="A0A7J6J9H7"/>
<dbReference type="Gene3D" id="3.40.50.720">
    <property type="entry name" value="NAD(P)-binding Rossmann-like Domain"/>
    <property type="match status" value="1"/>
</dbReference>
<sequence>MGSAKPSTAFIGLGAMGFGMANNLIREGYPVTGFDVWAPTLEKFKQAGGLTATSPAEAVAGKQFCVCMVATAEQAQSIIFEGDAALVKALPQEAVLLLCSTVPCGYVQGLEKELVEKGRGDIFLVDSPVSGGAARAAAGTLSIMAGGSEESISRGLHLLQAMSDPEKLYIVKGGIGAGSNMKMCHQVLAANQILSASEAMGFASHLGLDLPSTGEHIVKSEGWSWMHENRLPRILDPEFKPIASAVTIILKDTSIITSEARRAGFPTPMTSTAEQAYFTALGRGWGPDDDAALLRLYIEGKGKIGPVKPTVKTEEAKLKLVVNLLCGIHLCAAAEALAFAHFVGLDLEQVFELCTNAAGGSKMLSSEGRHILDAFKNGSAGQGWAASDGQAALQTVAQELQEAVDEAQRLKLPLFLGAEALNLIHIRLQSAGDKAGSLALGSVVSGWTA</sequence>
<dbReference type="InterPro" id="IPR013328">
    <property type="entry name" value="6PGD_dom2"/>
</dbReference>
<dbReference type="GO" id="GO:0050661">
    <property type="term" value="F:NADP binding"/>
    <property type="evidence" value="ECO:0007669"/>
    <property type="project" value="InterPro"/>
</dbReference>
<protein>
    <submittedName>
        <fullName evidence="3">L-threonate dehydrogenase</fullName>
    </submittedName>
</protein>
<dbReference type="PANTHER" id="PTHR43060">
    <property type="entry name" value="3-HYDROXYISOBUTYRATE DEHYDROGENASE-LIKE 1, MITOCHONDRIAL-RELATED"/>
    <property type="match status" value="1"/>
</dbReference>
<gene>
    <name evidence="3" type="primary">ltnD-1</name>
    <name evidence="3" type="ORF">CGGC5_v005098</name>
</gene>
<dbReference type="InterPro" id="IPR036291">
    <property type="entry name" value="NAD(P)-bd_dom_sf"/>
</dbReference>
<dbReference type="GO" id="GO:0016491">
    <property type="term" value="F:oxidoreductase activity"/>
    <property type="evidence" value="ECO:0007669"/>
    <property type="project" value="InterPro"/>
</dbReference>
<dbReference type="InterPro" id="IPR008927">
    <property type="entry name" value="6-PGluconate_DH-like_C_sf"/>
</dbReference>
<dbReference type="OrthoDB" id="48988at2759"/>
<dbReference type="InterPro" id="IPR006115">
    <property type="entry name" value="6PGDH_NADP-bd"/>
</dbReference>
<name>A0A7J6J9H7_COLFN</name>
<dbReference type="SUPFAM" id="SSF51735">
    <property type="entry name" value="NAD(P)-binding Rossmann-fold domains"/>
    <property type="match status" value="1"/>
</dbReference>
<organism evidence="3 4">
    <name type="scientific">Colletotrichum fructicola (strain Nara gc5)</name>
    <name type="common">Anthracnose fungus</name>
    <name type="synonym">Colletotrichum gloeosporioides (strain Nara gc5)</name>
    <dbReference type="NCBI Taxonomy" id="1213859"/>
    <lineage>
        <taxon>Eukaryota</taxon>
        <taxon>Fungi</taxon>
        <taxon>Dikarya</taxon>
        <taxon>Ascomycota</taxon>
        <taxon>Pezizomycotina</taxon>
        <taxon>Sordariomycetes</taxon>
        <taxon>Hypocreomycetidae</taxon>
        <taxon>Glomerellales</taxon>
        <taxon>Glomerellaceae</taxon>
        <taxon>Colletotrichum</taxon>
        <taxon>Colletotrichum gloeosporioides species complex</taxon>
    </lineage>
</organism>
<dbReference type="EMBL" id="ANPB02000003">
    <property type="protein sequence ID" value="KAF4486572.1"/>
    <property type="molecule type" value="Genomic_DNA"/>
</dbReference>
<feature type="domain" description="6-phosphogluconate dehydrogenase NADP-binding" evidence="1">
    <location>
        <begin position="9"/>
        <end position="164"/>
    </location>
</feature>
<keyword evidence="4" id="KW-1185">Reference proteome</keyword>